<dbReference type="EMBL" id="CP018632">
    <property type="protein sequence ID" value="ASJ71376.1"/>
    <property type="molecule type" value="Genomic_DNA"/>
</dbReference>
<feature type="transmembrane region" description="Helical" evidence="1">
    <location>
        <begin position="150"/>
        <end position="170"/>
    </location>
</feature>
<gene>
    <name evidence="2" type="primary">pqiA_1</name>
    <name evidence="2" type="ORF">IMCC3135_06345</name>
</gene>
<evidence type="ECO:0000256" key="1">
    <source>
        <dbReference type="SAM" id="Phobius"/>
    </source>
</evidence>
<evidence type="ECO:0000313" key="2">
    <source>
        <dbReference type="EMBL" id="ASJ71376.1"/>
    </source>
</evidence>
<feature type="transmembrane region" description="Helical" evidence="1">
    <location>
        <begin position="182"/>
        <end position="201"/>
    </location>
</feature>
<sequence length="214" mass="23806">MTSVPGSSDPQAPVDDLVACPGCDLLHHRRHLLIGELARCERCGDILQSNKFDSVDRTLAAVLASIVLLLVSLCLPFLSLSRAGINSTISVLDAVSSLWFSDMLWLGTLTLAFIVLLPLTRLLLLAWVLGRIRFQRKIRRGMRMAFRWSIRMEPWAMADIFMVGVVVSLVKVSTLANLHTGLAFWSLLLLVGLSIFINLTLCKDTIWAVLTYKD</sequence>
<organism evidence="2 3">
    <name type="scientific">Granulosicoccus antarcticus IMCC3135</name>
    <dbReference type="NCBI Taxonomy" id="1192854"/>
    <lineage>
        <taxon>Bacteria</taxon>
        <taxon>Pseudomonadati</taxon>
        <taxon>Pseudomonadota</taxon>
        <taxon>Gammaproteobacteria</taxon>
        <taxon>Chromatiales</taxon>
        <taxon>Granulosicoccaceae</taxon>
        <taxon>Granulosicoccus</taxon>
    </lineage>
</organism>
<feature type="transmembrane region" description="Helical" evidence="1">
    <location>
        <begin position="59"/>
        <end position="83"/>
    </location>
</feature>
<dbReference type="AlphaFoldDB" id="A0A2Z2NJ43"/>
<dbReference type="Pfam" id="PF04403">
    <property type="entry name" value="PqiA"/>
    <property type="match status" value="1"/>
</dbReference>
<dbReference type="OrthoDB" id="9800207at2"/>
<name>A0A2Z2NJ43_9GAMM</name>
<evidence type="ECO:0000313" key="3">
    <source>
        <dbReference type="Proteomes" id="UP000250079"/>
    </source>
</evidence>
<keyword evidence="1" id="KW-0812">Transmembrane</keyword>
<keyword evidence="1" id="KW-1133">Transmembrane helix</keyword>
<keyword evidence="3" id="KW-1185">Reference proteome</keyword>
<protein>
    <submittedName>
        <fullName evidence="2">Paraquat-inducible protein A</fullName>
    </submittedName>
</protein>
<feature type="transmembrane region" description="Helical" evidence="1">
    <location>
        <begin position="103"/>
        <end position="129"/>
    </location>
</feature>
<dbReference type="RefSeq" id="WP_088916820.1">
    <property type="nucleotide sequence ID" value="NZ_CP018632.1"/>
</dbReference>
<reference evidence="2 3" key="1">
    <citation type="submission" date="2016-12" db="EMBL/GenBank/DDBJ databases">
        <authorList>
            <person name="Song W.-J."/>
            <person name="Kurnit D.M."/>
        </authorList>
    </citation>
    <scope>NUCLEOTIDE SEQUENCE [LARGE SCALE GENOMIC DNA]</scope>
    <source>
        <strain evidence="2 3">IMCC3135</strain>
    </source>
</reference>
<dbReference type="InterPro" id="IPR007498">
    <property type="entry name" value="PqiA-like"/>
</dbReference>
<keyword evidence="1" id="KW-0472">Membrane</keyword>
<proteinExistence type="predicted"/>
<dbReference type="Proteomes" id="UP000250079">
    <property type="component" value="Chromosome"/>
</dbReference>
<accession>A0A2Z2NJ43</accession>
<dbReference type="KEGG" id="gai:IMCC3135_06345"/>